<dbReference type="SUPFAM" id="SSF144083">
    <property type="entry name" value="Magnesium transport protein CorA, transmembrane region"/>
    <property type="match status" value="1"/>
</dbReference>
<proteinExistence type="predicted"/>
<dbReference type="Proteomes" id="UP000720189">
    <property type="component" value="Unassembled WGS sequence"/>
</dbReference>
<name>A0A9P9HZB3_FUSRE</name>
<accession>A0A9P9HZB3</accession>
<dbReference type="GeneID" id="70226981"/>
<dbReference type="AlphaFoldDB" id="A0A9P9HZB3"/>
<dbReference type="GO" id="GO:0000287">
    <property type="term" value="F:magnesium ion binding"/>
    <property type="evidence" value="ECO:0007669"/>
    <property type="project" value="TreeGrafter"/>
</dbReference>
<evidence type="ECO:0000256" key="3">
    <source>
        <dbReference type="ARBA" id="ARBA00022989"/>
    </source>
</evidence>
<dbReference type="Pfam" id="PF01544">
    <property type="entry name" value="CorA"/>
    <property type="match status" value="1"/>
</dbReference>
<feature type="region of interest" description="Disordered" evidence="5">
    <location>
        <begin position="93"/>
        <end position="122"/>
    </location>
</feature>
<dbReference type="GO" id="GO:0050897">
    <property type="term" value="F:cobalt ion binding"/>
    <property type="evidence" value="ECO:0007669"/>
    <property type="project" value="TreeGrafter"/>
</dbReference>
<feature type="transmembrane region" description="Helical" evidence="6">
    <location>
        <begin position="489"/>
        <end position="509"/>
    </location>
</feature>
<evidence type="ECO:0000313" key="8">
    <source>
        <dbReference type="Proteomes" id="UP000720189"/>
    </source>
</evidence>
<reference evidence="7" key="1">
    <citation type="journal article" date="2021" name="Nat. Commun.">
        <title>Genetic determinants of endophytism in the Arabidopsis root mycobiome.</title>
        <authorList>
            <person name="Mesny F."/>
            <person name="Miyauchi S."/>
            <person name="Thiergart T."/>
            <person name="Pickel B."/>
            <person name="Atanasova L."/>
            <person name="Karlsson M."/>
            <person name="Huettel B."/>
            <person name="Barry K.W."/>
            <person name="Haridas S."/>
            <person name="Chen C."/>
            <person name="Bauer D."/>
            <person name="Andreopoulos W."/>
            <person name="Pangilinan J."/>
            <person name="LaButti K."/>
            <person name="Riley R."/>
            <person name="Lipzen A."/>
            <person name="Clum A."/>
            <person name="Drula E."/>
            <person name="Henrissat B."/>
            <person name="Kohler A."/>
            <person name="Grigoriev I.V."/>
            <person name="Martin F.M."/>
            <person name="Hacquard S."/>
        </authorList>
    </citation>
    <scope>NUCLEOTIDE SEQUENCE</scope>
    <source>
        <strain evidence="7">MPI-CAGE-AT-0023</strain>
    </source>
</reference>
<feature type="compositionally biased region" description="Low complexity" evidence="5">
    <location>
        <begin position="105"/>
        <end position="122"/>
    </location>
</feature>
<evidence type="ECO:0000256" key="2">
    <source>
        <dbReference type="ARBA" id="ARBA00022692"/>
    </source>
</evidence>
<evidence type="ECO:0000256" key="6">
    <source>
        <dbReference type="SAM" id="Phobius"/>
    </source>
</evidence>
<evidence type="ECO:0000256" key="4">
    <source>
        <dbReference type="ARBA" id="ARBA00023136"/>
    </source>
</evidence>
<dbReference type="InterPro" id="IPR045863">
    <property type="entry name" value="CorA_TM1_TM2"/>
</dbReference>
<comment type="subcellular location">
    <subcellularLocation>
        <location evidence="1">Cell membrane</location>
        <topology evidence="1">Multi-pass membrane protein</topology>
    </subcellularLocation>
</comment>
<feature type="transmembrane region" description="Helical" evidence="6">
    <location>
        <begin position="515"/>
        <end position="537"/>
    </location>
</feature>
<keyword evidence="2 6" id="KW-0812">Transmembrane</keyword>
<dbReference type="PANTHER" id="PTHR46494">
    <property type="entry name" value="CORA FAMILY METAL ION TRANSPORTER (EUROFUNG)"/>
    <property type="match status" value="1"/>
</dbReference>
<dbReference type="Gene3D" id="1.20.58.340">
    <property type="entry name" value="Magnesium transport protein CorA, transmembrane region"/>
    <property type="match status" value="1"/>
</dbReference>
<sequence>MPPKTASSAERYAQKVVNYSKLGVRDAYLPGLHYSRLGKFLIYPYLSYGEEWSFPPQENGFQCVALCDLTMSNEDLSRTTLFQRPDDFLHHLKQTPTLTETEDQSVSTTSEPTRSSSARASSSARKYPGRLVFLRGFPSAQWLNCLGSTIDVDPEFFYRHLEGTISTGQVSPRLDQSFSTPFPWSQDLIQLRVCNTGSWDINGSRHTLVDLRKDCESKLRMHVEDFAHLRNFAVGDSIVRRFIVHNRHSYSIEQRLSIEVIHHTRTWSIVVWHDSGKDISHSTSGRWLNLENAATLHPVFQHRPRMASSGATDVAASSVQEAEPFPQSINHLHANYGRNLKAEIMVHDVFYALGEIFEFSAASVDQLLKHFEDSIGELLRLDNPDTTKISELLILKSYIDDYRSYLGNVLKVVKTRGNPKWPRETEPKKRERADLAAQRLDLRYEHLLGKCDRLSEHCASGISILMSLDAHQQTVKAMTQADRLGKLSVLAYIYIPITFATSFYGMNFAELGDHLSIWCFFAMAAPLLIVSMVAWFIDVRATCKFCWRFCTESWRRRYHET</sequence>
<evidence type="ECO:0000256" key="5">
    <source>
        <dbReference type="SAM" id="MobiDB-lite"/>
    </source>
</evidence>
<dbReference type="EMBL" id="JAGMUX010000003">
    <property type="protein sequence ID" value="KAH7265627.1"/>
    <property type="molecule type" value="Genomic_DNA"/>
</dbReference>
<dbReference type="RefSeq" id="XP_046054362.1">
    <property type="nucleotide sequence ID" value="XM_046197027.1"/>
</dbReference>
<keyword evidence="3 6" id="KW-1133">Transmembrane helix</keyword>
<dbReference type="PANTHER" id="PTHR46494:SF1">
    <property type="entry name" value="CORA FAMILY METAL ION TRANSPORTER (EUROFUNG)"/>
    <property type="match status" value="1"/>
</dbReference>
<gene>
    <name evidence="7" type="ORF">BKA55DRAFT_636573</name>
</gene>
<evidence type="ECO:0000256" key="1">
    <source>
        <dbReference type="ARBA" id="ARBA00004651"/>
    </source>
</evidence>
<comment type="caution">
    <text evidence="7">The sequence shown here is derived from an EMBL/GenBank/DDBJ whole genome shotgun (WGS) entry which is preliminary data.</text>
</comment>
<dbReference type="GO" id="GO:0015087">
    <property type="term" value="F:cobalt ion transmembrane transporter activity"/>
    <property type="evidence" value="ECO:0007669"/>
    <property type="project" value="TreeGrafter"/>
</dbReference>
<evidence type="ECO:0000313" key="7">
    <source>
        <dbReference type="EMBL" id="KAH7265627.1"/>
    </source>
</evidence>
<dbReference type="InterPro" id="IPR002523">
    <property type="entry name" value="MgTranspt_CorA/ZnTranspt_ZntB"/>
</dbReference>
<keyword evidence="8" id="KW-1185">Reference proteome</keyword>
<dbReference type="OrthoDB" id="3231000at2759"/>
<dbReference type="GO" id="GO:0005886">
    <property type="term" value="C:plasma membrane"/>
    <property type="evidence" value="ECO:0007669"/>
    <property type="project" value="UniProtKB-SubCell"/>
</dbReference>
<keyword evidence="4 6" id="KW-0472">Membrane</keyword>
<organism evidence="7 8">
    <name type="scientific">Fusarium redolens</name>
    <dbReference type="NCBI Taxonomy" id="48865"/>
    <lineage>
        <taxon>Eukaryota</taxon>
        <taxon>Fungi</taxon>
        <taxon>Dikarya</taxon>
        <taxon>Ascomycota</taxon>
        <taxon>Pezizomycotina</taxon>
        <taxon>Sordariomycetes</taxon>
        <taxon>Hypocreomycetidae</taxon>
        <taxon>Hypocreales</taxon>
        <taxon>Nectriaceae</taxon>
        <taxon>Fusarium</taxon>
        <taxon>Fusarium redolens species complex</taxon>
    </lineage>
</organism>
<protein>
    <submittedName>
        <fullName evidence="7">Uncharacterized protein</fullName>
    </submittedName>
</protein>
<dbReference type="GO" id="GO:0015095">
    <property type="term" value="F:magnesium ion transmembrane transporter activity"/>
    <property type="evidence" value="ECO:0007669"/>
    <property type="project" value="TreeGrafter"/>
</dbReference>